<dbReference type="Pfam" id="PF01509">
    <property type="entry name" value="TruB_N"/>
    <property type="match status" value="1"/>
</dbReference>
<keyword evidence="3" id="KW-0819">tRNA processing</keyword>
<dbReference type="NCBIfam" id="TIGR00431">
    <property type="entry name" value="TruB"/>
    <property type="match status" value="1"/>
</dbReference>
<feature type="compositionally biased region" description="Basic residues" evidence="5">
    <location>
        <begin position="62"/>
        <end position="71"/>
    </location>
</feature>
<proteinExistence type="inferred from homology"/>
<dbReference type="PANTHER" id="PTHR13767:SF2">
    <property type="entry name" value="PSEUDOURIDYLATE SYNTHASE TRUB1"/>
    <property type="match status" value="1"/>
</dbReference>
<feature type="compositionally biased region" description="Low complexity" evidence="5">
    <location>
        <begin position="72"/>
        <end position="81"/>
    </location>
</feature>
<comment type="similarity">
    <text evidence="1">Belongs to the pseudouridine synthase TruB family.</text>
</comment>
<feature type="region of interest" description="Disordered" evidence="5">
    <location>
        <begin position="62"/>
        <end position="105"/>
    </location>
</feature>
<dbReference type="GO" id="GO:0006400">
    <property type="term" value="P:tRNA modification"/>
    <property type="evidence" value="ECO:0007669"/>
    <property type="project" value="TreeGrafter"/>
</dbReference>
<protein>
    <recommendedName>
        <fullName evidence="2">tRNA pseudouridine(55) synthase</fullName>
        <ecNumber evidence="2">5.4.99.25</ecNumber>
    </recommendedName>
</protein>
<evidence type="ECO:0000313" key="8">
    <source>
        <dbReference type="EMBL" id="JAT63748.1"/>
    </source>
</evidence>
<dbReference type="AlphaFoldDB" id="A0A1D1ZA21"/>
<accession>A0A1D1ZA21</accession>
<dbReference type="InterPro" id="IPR032819">
    <property type="entry name" value="TruB_C"/>
</dbReference>
<evidence type="ECO:0000259" key="7">
    <source>
        <dbReference type="Pfam" id="PF16198"/>
    </source>
</evidence>
<dbReference type="FunFam" id="3.30.2350.10:FF:000012">
    <property type="entry name" value="tRNA pseudouridine synthase B"/>
    <property type="match status" value="1"/>
</dbReference>
<organism evidence="8">
    <name type="scientific">Anthurium amnicola</name>
    <dbReference type="NCBI Taxonomy" id="1678845"/>
    <lineage>
        <taxon>Eukaryota</taxon>
        <taxon>Viridiplantae</taxon>
        <taxon>Streptophyta</taxon>
        <taxon>Embryophyta</taxon>
        <taxon>Tracheophyta</taxon>
        <taxon>Spermatophyta</taxon>
        <taxon>Magnoliopsida</taxon>
        <taxon>Liliopsida</taxon>
        <taxon>Araceae</taxon>
        <taxon>Pothoideae</taxon>
        <taxon>Potheae</taxon>
        <taxon>Anthurium</taxon>
    </lineage>
</organism>
<evidence type="ECO:0000256" key="3">
    <source>
        <dbReference type="ARBA" id="ARBA00022694"/>
    </source>
</evidence>
<evidence type="ECO:0000256" key="4">
    <source>
        <dbReference type="ARBA" id="ARBA00023235"/>
    </source>
</evidence>
<gene>
    <name evidence="8" type="primary">truB_3</name>
    <name evidence="8" type="ORF">g.84765</name>
</gene>
<evidence type="ECO:0000256" key="1">
    <source>
        <dbReference type="ARBA" id="ARBA00008999"/>
    </source>
</evidence>
<dbReference type="InterPro" id="IPR014780">
    <property type="entry name" value="tRNA_psdUridine_synth_TruB"/>
</dbReference>
<feature type="domain" description="Pseudouridine synthase II N-terminal" evidence="6">
    <location>
        <begin position="328"/>
        <end position="478"/>
    </location>
</feature>
<keyword evidence="4" id="KW-0413">Isomerase</keyword>
<dbReference type="HAMAP" id="MF_01080">
    <property type="entry name" value="TruB_bact"/>
    <property type="match status" value="1"/>
</dbReference>
<dbReference type="SUPFAM" id="SSF55120">
    <property type="entry name" value="Pseudouridine synthase"/>
    <property type="match status" value="1"/>
</dbReference>
<evidence type="ECO:0000256" key="5">
    <source>
        <dbReference type="SAM" id="MobiDB-lite"/>
    </source>
</evidence>
<dbReference type="GO" id="GO:1990481">
    <property type="term" value="P:mRNA pseudouridine synthesis"/>
    <property type="evidence" value="ECO:0007669"/>
    <property type="project" value="TreeGrafter"/>
</dbReference>
<dbReference type="CDD" id="cd02573">
    <property type="entry name" value="PseudoU_synth_EcTruB"/>
    <property type="match status" value="1"/>
</dbReference>
<dbReference type="GO" id="GO:0005634">
    <property type="term" value="C:nucleus"/>
    <property type="evidence" value="ECO:0007669"/>
    <property type="project" value="TreeGrafter"/>
</dbReference>
<dbReference type="EMBL" id="GDJX01004188">
    <property type="protein sequence ID" value="JAT63748.1"/>
    <property type="molecule type" value="Transcribed_RNA"/>
</dbReference>
<evidence type="ECO:0000256" key="2">
    <source>
        <dbReference type="ARBA" id="ARBA00012787"/>
    </source>
</evidence>
<dbReference type="InterPro" id="IPR002501">
    <property type="entry name" value="PsdUridine_synth_N"/>
</dbReference>
<name>A0A1D1ZA21_9ARAE</name>
<feature type="domain" description="tRNA pseudouridylate synthase B C-terminal" evidence="7">
    <location>
        <begin position="479"/>
        <end position="520"/>
    </location>
</feature>
<sequence>MVTRATTRTLSLLSSRSTTTTTSALLSRATFPLVPPSPSCCPLSSATPYPLYYELISYRPPRRPPRLRRRGAGTPAAAALQPQPPEGAEGEDGDEAGREAPALDRSKRKYYRKRAKRMYGGSDSDDDDGAKGQSEFVELEPEVVDFPRLHAREEELYFYDAFAFPWEKEKHYRMVYQLEKKYFPDQCLDKAFVEPVPEPPVVEVKAEEEEMNRGRWRSGSGQGNGERRDERGLVFFEQQGEVRPDKKGVAPAAVGGVSEKKVEEFFQCLKKVPTAAGVDRRAVATTGEPFLASRKTGLPPKWDGPSGTVLLVDKPKGWTSFTVCGKLRRLVKVQKVGHAGTLDPMATGLLITCVGKATKLVERYQDMFKGYSGVFRLGEATSTWDADSPVIQREPWEHIKDEDLRKAAASFCGEIWQVPPMFSAIKVGGEKMYEKARRGETIELSPRRISIFQFDIERSLEDRQNIIFRVTCSKGTYIRSLCADFGKALGSCAHLTALRRDLIGQYSVDDAWDFDELQELITKSYL</sequence>
<dbReference type="GO" id="GO:0160148">
    <property type="term" value="F:tRNA pseudouridine(55) synthase activity"/>
    <property type="evidence" value="ECO:0007669"/>
    <property type="project" value="UniProtKB-EC"/>
</dbReference>
<reference evidence="8" key="1">
    <citation type="submission" date="2015-07" db="EMBL/GenBank/DDBJ databases">
        <title>Transcriptome Assembly of Anthurium amnicola.</title>
        <authorList>
            <person name="Suzuki J."/>
        </authorList>
    </citation>
    <scope>NUCLEOTIDE SEQUENCE</scope>
</reference>
<dbReference type="InterPro" id="IPR020103">
    <property type="entry name" value="PsdUridine_synth_cat_dom_sf"/>
</dbReference>
<evidence type="ECO:0000259" key="6">
    <source>
        <dbReference type="Pfam" id="PF01509"/>
    </source>
</evidence>
<dbReference type="PANTHER" id="PTHR13767">
    <property type="entry name" value="TRNA-PSEUDOURIDINE SYNTHASE"/>
    <property type="match status" value="1"/>
</dbReference>
<dbReference type="GO" id="GO:0003723">
    <property type="term" value="F:RNA binding"/>
    <property type="evidence" value="ECO:0007669"/>
    <property type="project" value="InterPro"/>
</dbReference>
<dbReference type="Gene3D" id="3.30.2350.10">
    <property type="entry name" value="Pseudouridine synthase"/>
    <property type="match status" value="1"/>
</dbReference>
<feature type="compositionally biased region" description="Basic and acidic residues" evidence="5">
    <location>
        <begin position="95"/>
        <end position="105"/>
    </location>
</feature>
<dbReference type="EC" id="5.4.99.25" evidence="2"/>
<dbReference type="Pfam" id="PF16198">
    <property type="entry name" value="TruB_C_2"/>
    <property type="match status" value="1"/>
</dbReference>